<dbReference type="CDD" id="cd04301">
    <property type="entry name" value="NAT_SF"/>
    <property type="match status" value="1"/>
</dbReference>
<dbReference type="AlphaFoldDB" id="A0A9W6PZY6"/>
<dbReference type="Gene3D" id="3.40.630.30">
    <property type="match status" value="1"/>
</dbReference>
<dbReference type="InterPro" id="IPR050832">
    <property type="entry name" value="Bact_Acetyltransf"/>
</dbReference>
<dbReference type="InterPro" id="IPR000182">
    <property type="entry name" value="GNAT_dom"/>
</dbReference>
<dbReference type="GO" id="GO:0016747">
    <property type="term" value="F:acyltransferase activity, transferring groups other than amino-acyl groups"/>
    <property type="evidence" value="ECO:0007669"/>
    <property type="project" value="InterPro"/>
</dbReference>
<dbReference type="PANTHER" id="PTHR43877">
    <property type="entry name" value="AMINOALKYLPHOSPHONATE N-ACETYLTRANSFERASE-RELATED-RELATED"/>
    <property type="match status" value="1"/>
</dbReference>
<dbReference type="Pfam" id="PF00583">
    <property type="entry name" value="Acetyltransf_1"/>
    <property type="match status" value="1"/>
</dbReference>
<evidence type="ECO:0000256" key="1">
    <source>
        <dbReference type="ARBA" id="ARBA00022679"/>
    </source>
</evidence>
<feature type="domain" description="N-acetyltransferase" evidence="3">
    <location>
        <begin position="68"/>
        <end position="216"/>
    </location>
</feature>
<dbReference type="PROSITE" id="PS51186">
    <property type="entry name" value="GNAT"/>
    <property type="match status" value="1"/>
</dbReference>
<dbReference type="SUPFAM" id="SSF55729">
    <property type="entry name" value="Acyl-CoA N-acyltransferases (Nat)"/>
    <property type="match status" value="1"/>
</dbReference>
<comment type="caution">
    <text evidence="4">The sequence shown here is derived from an EMBL/GenBank/DDBJ whole genome shotgun (WGS) entry which is preliminary data.</text>
</comment>
<organism evidence="4 5">
    <name type="scientific">Actinomadura rubrobrunea</name>
    <dbReference type="NCBI Taxonomy" id="115335"/>
    <lineage>
        <taxon>Bacteria</taxon>
        <taxon>Bacillati</taxon>
        <taxon>Actinomycetota</taxon>
        <taxon>Actinomycetes</taxon>
        <taxon>Streptosporangiales</taxon>
        <taxon>Thermomonosporaceae</taxon>
        <taxon>Actinomadura</taxon>
    </lineage>
</organism>
<keyword evidence="1" id="KW-0808">Transferase</keyword>
<keyword evidence="2" id="KW-0012">Acyltransferase</keyword>
<dbReference type="PANTHER" id="PTHR43877:SF2">
    <property type="entry name" value="AMINOALKYLPHOSPHONATE N-ACETYLTRANSFERASE-RELATED"/>
    <property type="match status" value="1"/>
</dbReference>
<name>A0A9W6PZY6_9ACTN</name>
<reference evidence="4" key="1">
    <citation type="submission" date="2023-02" db="EMBL/GenBank/DDBJ databases">
        <title>Actinomadura rubrobrunea NBRC 14622.</title>
        <authorList>
            <person name="Ichikawa N."/>
            <person name="Sato H."/>
            <person name="Tonouchi N."/>
        </authorList>
    </citation>
    <scope>NUCLEOTIDE SEQUENCE</scope>
    <source>
        <strain evidence="4">NBRC 14622</strain>
    </source>
</reference>
<protein>
    <recommendedName>
        <fullName evidence="3">N-acetyltransferase domain-containing protein</fullName>
    </recommendedName>
</protein>
<sequence length="245" mass="27165">MLKVRVNKSSQLSKASKFRKSEPYAVFRVGAEERVHAACIPSWMTPSVLRDHGGMAPAKPPRDDDPHLVIQPRPYDHPDVRSLVDDLYLEQVGRYGFADAPNEDPTDFAPPLGVFLVAYADGIPCACGGMRAYRPGVAEIKKMYVTPTHRGRGLGRRILDNLEQAAHAASARRIILETGSRNTEALSLYIRAGHRAIPAYRERDATINRALAKDLIDGRVERRYPGKSDVSGRAFQLGVDDMRCS</sequence>
<keyword evidence="5" id="KW-1185">Reference proteome</keyword>
<evidence type="ECO:0000313" key="5">
    <source>
        <dbReference type="Proteomes" id="UP001165124"/>
    </source>
</evidence>
<evidence type="ECO:0000256" key="2">
    <source>
        <dbReference type="ARBA" id="ARBA00023315"/>
    </source>
</evidence>
<dbReference type="EMBL" id="BSRZ01000024">
    <property type="protein sequence ID" value="GLW67454.1"/>
    <property type="molecule type" value="Genomic_DNA"/>
</dbReference>
<gene>
    <name evidence="4" type="ORF">Arub01_56970</name>
</gene>
<evidence type="ECO:0000259" key="3">
    <source>
        <dbReference type="PROSITE" id="PS51186"/>
    </source>
</evidence>
<proteinExistence type="predicted"/>
<evidence type="ECO:0000313" key="4">
    <source>
        <dbReference type="EMBL" id="GLW67454.1"/>
    </source>
</evidence>
<dbReference type="Proteomes" id="UP001165124">
    <property type="component" value="Unassembled WGS sequence"/>
</dbReference>
<accession>A0A9W6PZY6</accession>
<dbReference type="InterPro" id="IPR016181">
    <property type="entry name" value="Acyl_CoA_acyltransferase"/>
</dbReference>